<dbReference type="PANTHER" id="PTHR12832">
    <property type="entry name" value="TESTIS-SPECIFIC PROTEIN PBS13 T-COMPLEX 11"/>
    <property type="match status" value="1"/>
</dbReference>
<evidence type="ECO:0000256" key="1">
    <source>
        <dbReference type="ARBA" id="ARBA00010954"/>
    </source>
</evidence>
<feature type="region of interest" description="Disordered" evidence="2">
    <location>
        <begin position="1"/>
        <end position="78"/>
    </location>
</feature>
<evidence type="ECO:0000256" key="2">
    <source>
        <dbReference type="SAM" id="MobiDB-lite"/>
    </source>
</evidence>
<accession>A0A914XF29</accession>
<evidence type="ECO:0000313" key="4">
    <source>
        <dbReference type="WBParaSite" id="PSAMB.scaffold8241size6463.g31143.t1"/>
    </source>
</evidence>
<feature type="compositionally biased region" description="Low complexity" evidence="2">
    <location>
        <begin position="320"/>
        <end position="340"/>
    </location>
</feature>
<protein>
    <submittedName>
        <fullName evidence="4">T-complex 11</fullName>
    </submittedName>
</protein>
<feature type="compositionally biased region" description="Basic and acidic residues" evidence="2">
    <location>
        <begin position="18"/>
        <end position="32"/>
    </location>
</feature>
<dbReference type="AlphaFoldDB" id="A0A914XF29"/>
<reference evidence="4" key="1">
    <citation type="submission" date="2022-11" db="UniProtKB">
        <authorList>
            <consortium name="WormBaseParasite"/>
        </authorList>
    </citation>
    <scope>IDENTIFICATION</scope>
</reference>
<dbReference type="GO" id="GO:0007165">
    <property type="term" value="P:signal transduction"/>
    <property type="evidence" value="ECO:0007669"/>
    <property type="project" value="TreeGrafter"/>
</dbReference>
<evidence type="ECO:0000313" key="3">
    <source>
        <dbReference type="Proteomes" id="UP000887566"/>
    </source>
</evidence>
<dbReference type="WBParaSite" id="PSAMB.scaffold8241size6463.g31143.t1">
    <property type="protein sequence ID" value="PSAMB.scaffold8241size6463.g31143.t1"/>
    <property type="gene ID" value="PSAMB.scaffold8241size6463.g31143"/>
</dbReference>
<name>A0A914XF29_9BILA</name>
<sequence length="555" mass="61763">MSSNKDVVEVGEEADQLNAEKEDNRQEDKDSADANTASSNIPTDGSVAGASQKRKRSNSDSAPTNIPESTAQSSIPHWLAGASPPRFLGLEELVRTADGLDKMTLVHEMAVNPSFRIEAPTPVEGSLHQKVRDAMHRAFWTALADDLKQTPPNYEHAFALLVEIRELLMSLLLPQHTRLREEIEEHLDLKLLQQQCDHNCLDCLSVANYVLSVMAKLCAPIRDAKIAELKNETDLVALFRGVLETLDLMKVDMANFAVAQNRDVIQMHSAQYEREKFQAYLDATPDGMRHTDSWLRGAFNSWIASRATSPTAQPPAVKRAPATEGSEASTSAPSATSASSQELSRADKNEIISEACFSLLEWDDSRSFPETLLVDQARLYDMRNKCLQLVIATSAVMITSNLAGRDVAEFSDFKKTLKEHLLIILEECDDRKLVELLPNVAEQCVKDVDDVMKNFPDAPAWTSTRATELKAQLMELSRPEQPVRKIIRDRIRSFVLSVTTNPGTSPIKLPPGLGVVQADLARLAGQYLRLIAHNREVFFGLYGEVLERLWSAHRL</sequence>
<dbReference type="PANTHER" id="PTHR12832:SF11">
    <property type="entry name" value="LD23868P"/>
    <property type="match status" value="1"/>
</dbReference>
<proteinExistence type="inferred from homology"/>
<keyword evidence="3" id="KW-1185">Reference proteome</keyword>
<feature type="region of interest" description="Disordered" evidence="2">
    <location>
        <begin position="310"/>
        <end position="344"/>
    </location>
</feature>
<comment type="similarity">
    <text evidence="1">Belongs to the TCP11 family.</text>
</comment>
<dbReference type="InterPro" id="IPR008862">
    <property type="entry name" value="Tcp11"/>
</dbReference>
<feature type="compositionally biased region" description="Polar residues" evidence="2">
    <location>
        <begin position="59"/>
        <end position="75"/>
    </location>
</feature>
<dbReference type="Pfam" id="PF05794">
    <property type="entry name" value="Tcp11"/>
    <property type="match status" value="1"/>
</dbReference>
<feature type="compositionally biased region" description="Polar residues" evidence="2">
    <location>
        <begin position="33"/>
        <end position="43"/>
    </location>
</feature>
<organism evidence="3 4">
    <name type="scientific">Plectus sambesii</name>
    <dbReference type="NCBI Taxonomy" id="2011161"/>
    <lineage>
        <taxon>Eukaryota</taxon>
        <taxon>Metazoa</taxon>
        <taxon>Ecdysozoa</taxon>
        <taxon>Nematoda</taxon>
        <taxon>Chromadorea</taxon>
        <taxon>Plectida</taxon>
        <taxon>Plectina</taxon>
        <taxon>Plectoidea</taxon>
        <taxon>Plectidae</taxon>
        <taxon>Plectus</taxon>
    </lineage>
</organism>
<dbReference type="Proteomes" id="UP000887566">
    <property type="component" value="Unplaced"/>
</dbReference>